<evidence type="ECO:0000256" key="1">
    <source>
        <dbReference type="SAM" id="SignalP"/>
    </source>
</evidence>
<dbReference type="AlphaFoldDB" id="A0A1Q5Q2C5"/>
<proteinExistence type="predicted"/>
<name>A0A1Q5Q2C5_9ACTO</name>
<keyword evidence="3" id="KW-1185">Reference proteome</keyword>
<feature type="signal peptide" evidence="1">
    <location>
        <begin position="1"/>
        <end position="18"/>
    </location>
</feature>
<feature type="chain" id="PRO_5039390641" description="Lipoprotein" evidence="1">
    <location>
        <begin position="19"/>
        <end position="138"/>
    </location>
</feature>
<dbReference type="Proteomes" id="UP000185628">
    <property type="component" value="Unassembled WGS sequence"/>
</dbReference>
<evidence type="ECO:0000313" key="3">
    <source>
        <dbReference type="Proteomes" id="UP000185628"/>
    </source>
</evidence>
<keyword evidence="1" id="KW-0732">Signal</keyword>
<sequence length="138" mass="14714">MGRNLAKLLALALGPLFAVGCQGEDDSIKVPTKKYPGDSIPAVLVHVKVKRVDVHGTWVCPVIDHKGKESLLILPPKSTGAVEPSPTFTVGGHALKEGDTFDTSWLAPQDKPVKCGDTTYEHAVLMSTDDVTQPSEAK</sequence>
<organism evidence="2 3">
    <name type="scientific">Bowdeniella nasicola</name>
    <dbReference type="NCBI Taxonomy" id="208480"/>
    <lineage>
        <taxon>Bacteria</taxon>
        <taxon>Bacillati</taxon>
        <taxon>Actinomycetota</taxon>
        <taxon>Actinomycetes</taxon>
        <taxon>Actinomycetales</taxon>
        <taxon>Actinomycetaceae</taxon>
        <taxon>Bowdeniella</taxon>
    </lineage>
</organism>
<dbReference type="PROSITE" id="PS51257">
    <property type="entry name" value="PROKAR_LIPOPROTEIN"/>
    <property type="match status" value="1"/>
</dbReference>
<dbReference type="RefSeq" id="WP_073716520.1">
    <property type="nucleotide sequence ID" value="NZ_MQVR01000030.1"/>
</dbReference>
<accession>A0A1Q5Q2C5</accession>
<evidence type="ECO:0000313" key="2">
    <source>
        <dbReference type="EMBL" id="OKL54008.1"/>
    </source>
</evidence>
<dbReference type="OrthoDB" id="3261063at2"/>
<evidence type="ECO:0008006" key="4">
    <source>
        <dbReference type="Google" id="ProtNLM"/>
    </source>
</evidence>
<reference evidence="3" key="1">
    <citation type="submission" date="2016-12" db="EMBL/GenBank/DDBJ databases">
        <authorList>
            <person name="Meng X."/>
        </authorList>
    </citation>
    <scope>NUCLEOTIDE SEQUENCE [LARGE SCALE GENOMIC DNA]</scope>
    <source>
        <strain evidence="3">DSM 19116</strain>
    </source>
</reference>
<protein>
    <recommendedName>
        <fullName evidence="4">Lipoprotein</fullName>
    </recommendedName>
</protein>
<dbReference type="EMBL" id="MQVR01000030">
    <property type="protein sequence ID" value="OKL54008.1"/>
    <property type="molecule type" value="Genomic_DNA"/>
</dbReference>
<gene>
    <name evidence="2" type="ORF">BSZ39_06275</name>
</gene>
<comment type="caution">
    <text evidence="2">The sequence shown here is derived from an EMBL/GenBank/DDBJ whole genome shotgun (WGS) entry which is preliminary data.</text>
</comment>